<sequence>MWIRNYQGKLVYLNISKYHNEKDLYCALWKIKFNVNIDNDINFNDELMSIINS</sequence>
<proteinExistence type="predicted"/>
<evidence type="ECO:0000313" key="1">
    <source>
        <dbReference type="EMBL" id="QHT30185.1"/>
    </source>
</evidence>
<dbReference type="EMBL" id="MN738893">
    <property type="protein sequence ID" value="QHT30185.1"/>
    <property type="molecule type" value="Genomic_DNA"/>
</dbReference>
<protein>
    <submittedName>
        <fullName evidence="1">Uncharacterized protein</fullName>
    </submittedName>
</protein>
<reference evidence="1" key="1">
    <citation type="journal article" date="2020" name="Nature">
        <title>Giant virus diversity and host interactions through global metagenomics.</title>
        <authorList>
            <person name="Schulz F."/>
            <person name="Roux S."/>
            <person name="Paez-Espino D."/>
            <person name="Jungbluth S."/>
            <person name="Walsh D.A."/>
            <person name="Denef V.J."/>
            <person name="McMahon K.D."/>
            <person name="Konstantinidis K.T."/>
            <person name="Eloe-Fadrosh E.A."/>
            <person name="Kyrpides N.C."/>
            <person name="Woyke T."/>
        </authorList>
    </citation>
    <scope>NUCLEOTIDE SEQUENCE</scope>
    <source>
        <strain evidence="1">GVMAG-M-3300009149-34</strain>
    </source>
</reference>
<name>A0A6C0ESB9_9ZZZZ</name>
<dbReference type="AlphaFoldDB" id="A0A6C0ESB9"/>
<accession>A0A6C0ESB9</accession>
<organism evidence="1">
    <name type="scientific">viral metagenome</name>
    <dbReference type="NCBI Taxonomy" id="1070528"/>
    <lineage>
        <taxon>unclassified sequences</taxon>
        <taxon>metagenomes</taxon>
        <taxon>organismal metagenomes</taxon>
    </lineage>
</organism>